<dbReference type="Pfam" id="PF02620">
    <property type="entry name" value="YceD"/>
    <property type="match status" value="1"/>
</dbReference>
<name>A0A271IVX0_9BACT</name>
<keyword evidence="2" id="KW-1185">Reference proteome</keyword>
<accession>A0A271IVX0</accession>
<evidence type="ECO:0000313" key="2">
    <source>
        <dbReference type="Proteomes" id="UP000216339"/>
    </source>
</evidence>
<gene>
    <name evidence="1" type="ORF">BSZ37_01780</name>
</gene>
<organism evidence="1 2">
    <name type="scientific">Rubrivirga marina</name>
    <dbReference type="NCBI Taxonomy" id="1196024"/>
    <lineage>
        <taxon>Bacteria</taxon>
        <taxon>Pseudomonadati</taxon>
        <taxon>Rhodothermota</taxon>
        <taxon>Rhodothermia</taxon>
        <taxon>Rhodothermales</taxon>
        <taxon>Rubricoccaceae</taxon>
        <taxon>Rubrivirga</taxon>
    </lineage>
</organism>
<sequence>MTVYLHGLPGLHAPAGQTFRPRSLTTDARDTVFRVRIAHLPDGLHQETHRPSADDLGLDPETFSGVEVDLRLDVAERRVLAAYTARATARLECDRTLDMYDEPVEGDHAVLFTADAPPPSEDEPDDDIQPLADDSLDIDLTASVHDTLLLALPLRRVSPAARAAEIPTAFGESSDDGLADDRWAALQALRSGDAEGDSDSSD</sequence>
<dbReference type="EMBL" id="MQWD01000001">
    <property type="protein sequence ID" value="PAP75260.1"/>
    <property type="molecule type" value="Genomic_DNA"/>
</dbReference>
<dbReference type="InterPro" id="IPR003772">
    <property type="entry name" value="YceD"/>
</dbReference>
<comment type="caution">
    <text evidence="1">The sequence shown here is derived from an EMBL/GenBank/DDBJ whole genome shotgun (WGS) entry which is preliminary data.</text>
</comment>
<protein>
    <recommendedName>
        <fullName evidence="3">DUF177 domain-containing protein</fullName>
    </recommendedName>
</protein>
<evidence type="ECO:0008006" key="3">
    <source>
        <dbReference type="Google" id="ProtNLM"/>
    </source>
</evidence>
<dbReference type="Proteomes" id="UP000216339">
    <property type="component" value="Unassembled WGS sequence"/>
</dbReference>
<reference evidence="1 2" key="1">
    <citation type="submission" date="2016-11" db="EMBL/GenBank/DDBJ databases">
        <title>Study of marine rhodopsin-containing bacteria.</title>
        <authorList>
            <person name="Yoshizawa S."/>
            <person name="Kumagai Y."/>
            <person name="Kogure K."/>
        </authorList>
    </citation>
    <scope>NUCLEOTIDE SEQUENCE [LARGE SCALE GENOMIC DNA]</scope>
    <source>
        <strain evidence="1 2">SAORIC-28</strain>
    </source>
</reference>
<proteinExistence type="predicted"/>
<evidence type="ECO:0000313" key="1">
    <source>
        <dbReference type="EMBL" id="PAP75260.1"/>
    </source>
</evidence>
<dbReference type="AlphaFoldDB" id="A0A271IVX0"/>